<dbReference type="PANTHER" id="PTHR48100:SF58">
    <property type="entry name" value="PE-PGRS FAMILY PROTEIN PE_PGRS11"/>
    <property type="match status" value="1"/>
</dbReference>
<proteinExistence type="predicted"/>
<dbReference type="CDD" id="cd07067">
    <property type="entry name" value="HP_PGM_like"/>
    <property type="match status" value="1"/>
</dbReference>
<dbReference type="Proteomes" id="UP001428817">
    <property type="component" value="Unassembled WGS sequence"/>
</dbReference>
<dbReference type="Pfam" id="PF00300">
    <property type="entry name" value="His_Phos_1"/>
    <property type="match status" value="1"/>
</dbReference>
<comment type="caution">
    <text evidence="1">The sequence shown here is derived from an EMBL/GenBank/DDBJ whole genome shotgun (WGS) entry which is preliminary data.</text>
</comment>
<dbReference type="InterPro" id="IPR001345">
    <property type="entry name" value="PG/BPGM_mutase_AS"/>
</dbReference>
<gene>
    <name evidence="1" type="ORF">GCM10023321_64390</name>
</gene>
<evidence type="ECO:0000313" key="2">
    <source>
        <dbReference type="Proteomes" id="UP001428817"/>
    </source>
</evidence>
<reference evidence="2" key="1">
    <citation type="journal article" date="2019" name="Int. J. Syst. Evol. Microbiol.">
        <title>The Global Catalogue of Microorganisms (GCM) 10K type strain sequencing project: providing services to taxonomists for standard genome sequencing and annotation.</title>
        <authorList>
            <consortium name="The Broad Institute Genomics Platform"/>
            <consortium name="The Broad Institute Genome Sequencing Center for Infectious Disease"/>
            <person name="Wu L."/>
            <person name="Ma J."/>
        </authorList>
    </citation>
    <scope>NUCLEOTIDE SEQUENCE [LARGE SCALE GENOMIC DNA]</scope>
    <source>
        <strain evidence="2">JCM 18303</strain>
    </source>
</reference>
<dbReference type="PANTHER" id="PTHR48100">
    <property type="entry name" value="BROAD-SPECIFICITY PHOSPHATASE YOR283W-RELATED"/>
    <property type="match status" value="1"/>
</dbReference>
<dbReference type="SMART" id="SM00855">
    <property type="entry name" value="PGAM"/>
    <property type="match status" value="1"/>
</dbReference>
<accession>A0ABP9QY97</accession>
<dbReference type="InterPro" id="IPR013078">
    <property type="entry name" value="His_Pase_superF_clade-1"/>
</dbReference>
<dbReference type="InterPro" id="IPR050275">
    <property type="entry name" value="PGM_Phosphatase"/>
</dbReference>
<dbReference type="SUPFAM" id="SSF53254">
    <property type="entry name" value="Phosphoglycerate mutase-like"/>
    <property type="match status" value="1"/>
</dbReference>
<dbReference type="EMBL" id="BAABJP010000043">
    <property type="protein sequence ID" value="GAA5169207.1"/>
    <property type="molecule type" value="Genomic_DNA"/>
</dbReference>
<sequence length="205" mass="21501">MLVLVRHGQTRSNVVTALDTLPPGPPLTEIGLAQAERVADALAGEPVGAVYSSIAVRARQTAAPIAARHSLPARQVEGVHELFCGDLEGRTDQAALEELHDVVRSWAAGDLGRPVPGGESAADLHARYLPAVERIWHEHPGGLLVLVSHGLAMRVAVSAMIGEASDDRPVPNTGRIVLAPSGTPGGWLLKFWEAAEAPTDPTGNP</sequence>
<protein>
    <submittedName>
        <fullName evidence="1">Histidine phosphatase family protein</fullName>
    </submittedName>
</protein>
<name>A0ABP9QY97_9PSEU</name>
<evidence type="ECO:0000313" key="1">
    <source>
        <dbReference type="EMBL" id="GAA5169207.1"/>
    </source>
</evidence>
<dbReference type="PROSITE" id="PS00175">
    <property type="entry name" value="PG_MUTASE"/>
    <property type="match status" value="1"/>
</dbReference>
<dbReference type="InterPro" id="IPR029033">
    <property type="entry name" value="His_PPase_superfam"/>
</dbReference>
<organism evidence="1 2">
    <name type="scientific">Pseudonocardia eucalypti</name>
    <dbReference type="NCBI Taxonomy" id="648755"/>
    <lineage>
        <taxon>Bacteria</taxon>
        <taxon>Bacillati</taxon>
        <taxon>Actinomycetota</taxon>
        <taxon>Actinomycetes</taxon>
        <taxon>Pseudonocardiales</taxon>
        <taxon>Pseudonocardiaceae</taxon>
        <taxon>Pseudonocardia</taxon>
    </lineage>
</organism>
<keyword evidence="2" id="KW-1185">Reference proteome</keyword>
<dbReference type="Gene3D" id="3.40.50.1240">
    <property type="entry name" value="Phosphoglycerate mutase-like"/>
    <property type="match status" value="1"/>
</dbReference>